<dbReference type="RefSeq" id="WP_090623943.1">
    <property type="nucleotide sequence ID" value="NZ_FOFJ01000040.1"/>
</dbReference>
<evidence type="ECO:0008006" key="3">
    <source>
        <dbReference type="Google" id="ProtNLM"/>
    </source>
</evidence>
<dbReference type="AlphaFoldDB" id="A0A1H9N522"/>
<protein>
    <recommendedName>
        <fullName evidence="3">DUF1845 domain-containing protein</fullName>
    </recommendedName>
</protein>
<name>A0A1H9N522_9GAMM</name>
<sequence length="230" mass="25793">MADPKTPPRKYAYSTPSFPGLLHLNSEQAKRFGGTEFDNVTSALFVIDVMARKLARRRKNFNHQVVADAVSKTIEKMQTEVSNEIQRMETFLKKEGISQRPNYSNPLERKFNISSPEVMRLTHLLQAFDTLISLIDTAWLAQKLDSDEASDFRERKTDDMRKMFKALIKHGAAARAMAYANNEVEVQKDIEKVEAQVAADKQEREAAGFVEPAAVGEEVAEVAEAAESAA</sequence>
<reference evidence="1 2" key="1">
    <citation type="submission" date="2016-10" db="EMBL/GenBank/DDBJ databases">
        <authorList>
            <person name="de Groot N.N."/>
        </authorList>
    </citation>
    <scope>NUCLEOTIDE SEQUENCE [LARGE SCALE GENOMIC DNA]</scope>
    <source>
        <strain evidence="1 2">DSM 378</strain>
    </source>
</reference>
<dbReference type="EMBL" id="FOFJ01000040">
    <property type="protein sequence ID" value="SER30513.1"/>
    <property type="molecule type" value="Genomic_DNA"/>
</dbReference>
<accession>A0A1H9N522</accession>
<evidence type="ECO:0000313" key="1">
    <source>
        <dbReference type="EMBL" id="SER30513.1"/>
    </source>
</evidence>
<organism evidence="1 2">
    <name type="scientific">Azotobacter beijerinckii</name>
    <dbReference type="NCBI Taxonomy" id="170623"/>
    <lineage>
        <taxon>Bacteria</taxon>
        <taxon>Pseudomonadati</taxon>
        <taxon>Pseudomonadota</taxon>
        <taxon>Gammaproteobacteria</taxon>
        <taxon>Pseudomonadales</taxon>
        <taxon>Pseudomonadaceae</taxon>
        <taxon>Azotobacter</taxon>
    </lineage>
</organism>
<gene>
    <name evidence="1" type="ORF">SAMN04244573_03333</name>
</gene>
<evidence type="ECO:0000313" key="2">
    <source>
        <dbReference type="Proteomes" id="UP000199267"/>
    </source>
</evidence>
<dbReference type="Proteomes" id="UP000199267">
    <property type="component" value="Unassembled WGS sequence"/>
</dbReference>
<proteinExistence type="predicted"/>